<comment type="caution">
    <text evidence="2">The sequence shown here is derived from an EMBL/GenBank/DDBJ whole genome shotgun (WGS) entry which is preliminary data.</text>
</comment>
<feature type="compositionally biased region" description="Basic residues" evidence="1">
    <location>
        <begin position="40"/>
        <end position="50"/>
    </location>
</feature>
<dbReference type="Proteomes" id="UP000070328">
    <property type="component" value="Unassembled WGS sequence"/>
</dbReference>
<dbReference type="EMBL" id="JFBX01000853">
    <property type="protein sequence ID" value="KXH26903.1"/>
    <property type="molecule type" value="Genomic_DNA"/>
</dbReference>
<evidence type="ECO:0000313" key="2">
    <source>
        <dbReference type="EMBL" id="KXH26903.1"/>
    </source>
</evidence>
<gene>
    <name evidence="2" type="ORF">CSIM01_07051</name>
</gene>
<dbReference type="AlphaFoldDB" id="A0A135RT76"/>
<evidence type="ECO:0000313" key="3">
    <source>
        <dbReference type="Proteomes" id="UP000070328"/>
    </source>
</evidence>
<proteinExistence type="predicted"/>
<organism evidence="2 3">
    <name type="scientific">Colletotrichum simmondsii</name>
    <dbReference type="NCBI Taxonomy" id="703756"/>
    <lineage>
        <taxon>Eukaryota</taxon>
        <taxon>Fungi</taxon>
        <taxon>Dikarya</taxon>
        <taxon>Ascomycota</taxon>
        <taxon>Pezizomycotina</taxon>
        <taxon>Sordariomycetes</taxon>
        <taxon>Hypocreomycetidae</taxon>
        <taxon>Glomerellales</taxon>
        <taxon>Glomerellaceae</taxon>
        <taxon>Colletotrichum</taxon>
        <taxon>Colletotrichum acutatum species complex</taxon>
    </lineage>
</organism>
<feature type="region of interest" description="Disordered" evidence="1">
    <location>
        <begin position="24"/>
        <end position="76"/>
    </location>
</feature>
<name>A0A135RT76_9PEZI</name>
<protein>
    <submittedName>
        <fullName evidence="2">Uncharacterized protein</fullName>
    </submittedName>
</protein>
<accession>A0A135RT76</accession>
<keyword evidence="3" id="KW-1185">Reference proteome</keyword>
<evidence type="ECO:0000256" key="1">
    <source>
        <dbReference type="SAM" id="MobiDB-lite"/>
    </source>
</evidence>
<reference evidence="2 3" key="1">
    <citation type="submission" date="2014-02" db="EMBL/GenBank/DDBJ databases">
        <title>The genome sequence of Colletotrichum simmondsii CBS122122.</title>
        <authorList>
            <person name="Baroncelli R."/>
            <person name="Thon M.R."/>
        </authorList>
    </citation>
    <scope>NUCLEOTIDE SEQUENCE [LARGE SCALE GENOMIC DNA]</scope>
    <source>
        <strain evidence="2 3">CBS122122</strain>
    </source>
</reference>
<sequence length="76" mass="8207">MPAMTTSIKIEMQCGLPLWLIARGNSKPLPSPGRTAPQRKATRRKGRPRSLHLPPVSPPTVLQLPPPPVPQLVASS</sequence>